<reference evidence="3" key="1">
    <citation type="submission" date="2022-06" db="EMBL/GenBank/DDBJ databases">
        <authorList>
            <person name="Berger JAMES D."/>
            <person name="Berger JAMES D."/>
        </authorList>
    </citation>
    <scope>NUCLEOTIDE SEQUENCE [LARGE SCALE GENOMIC DNA]</scope>
</reference>
<dbReference type="GO" id="GO:0034455">
    <property type="term" value="C:t-UTP complex"/>
    <property type="evidence" value="ECO:0007669"/>
    <property type="project" value="TreeGrafter"/>
</dbReference>
<evidence type="ECO:0000313" key="4">
    <source>
        <dbReference type="WBParaSite" id="TREG1_84840.2"/>
    </source>
</evidence>
<dbReference type="GO" id="GO:0030515">
    <property type="term" value="F:snoRNA binding"/>
    <property type="evidence" value="ECO:0007669"/>
    <property type="project" value="TreeGrafter"/>
</dbReference>
<dbReference type="PANTHER" id="PTHR13457:SF1">
    <property type="entry name" value="HEAT REPEAT-CONTAINING PROTEIN 1"/>
    <property type="match status" value="1"/>
</dbReference>
<dbReference type="Proteomes" id="UP000050795">
    <property type="component" value="Unassembled WGS sequence"/>
</dbReference>
<comment type="subcellular location">
    <subcellularLocation>
        <location evidence="1">Nucleus</location>
        <location evidence="1">Nucleolus</location>
    </subcellularLocation>
</comment>
<keyword evidence="1" id="KW-0687">Ribonucleoprotein</keyword>
<dbReference type="PANTHER" id="PTHR13457">
    <property type="entry name" value="BAP28"/>
    <property type="match status" value="1"/>
</dbReference>
<dbReference type="WBParaSite" id="TREG1_84840.2">
    <property type="protein sequence ID" value="TREG1_84840.2"/>
    <property type="gene ID" value="TREG1_84840"/>
</dbReference>
<sequence length="2309" mass="258747">MSLTDQLRALAIPITSSYVVDNVHRKSLIYDDASKVDTQSCYSNSLTSFKKLCEMENAFNSFNKTLFSVTSCHIEMCNLLPQEKEKLDSEISKFLCYISSFLKHYVAVQALEWLVYKFQIHLHNVEDFIRCIIPYHETGLFVKFIQILNFKQLPASFQWLKPYAESGKSISRQEFTRLCFREHTIIPFICTTILSYVEHCQNLVPTRLNDMTNFFLAIVTALCDSSAPDKKLINVLDSFQDVIRQGLLSENIIPFQCATFLVVIRFSLKLVINKELVLDWIYCILKKTRPSCEWESMRIVVQLMRNQRIALLPPKLAARQNILLSKLSLEEKRIIEEEQSALVNECEDPNKLAAECVQKFDYVRKATQLVDVDMRSEKLESKEESVPDDHSSKDEVKLKIDILHSFLSSIPNVGCCIMNCESSCPVEPLPKTDHWLSDVLLDIFPAEAVSNHDCGQDKLHYSKAEIRHFIKMLRLAKSAIKIHLESNKSIHEGVDAKHKSSRKSMTSSSLLGLLQNGIDKALPLLVASLSHSAATVRVTAFDILRLLFQDSPSKSITSGSNFSTFCTAVNLTSNFAVQIDELFSDEVRELLLGDPLHLLDKAASLLIKGVVRLLFSQPLKLDNSDDESEDKFSTICWMFGLRLLSEETIGEILLIPCSQSEDFVKGWSGLLSVIRRSHKSFNDLHHMCLARLNSGLFMSLEHFTVKNDLGSQKTSVLRRTSCHIQGKNTPGMDTCNGAQTKILDALYDLGHSEHADFDSVQKVFSRVELRGAVYLICVMYSSLNYYYVLVEKLIVLTQEGGNQKTTRFAMILLFPNTRRMQKWYHTKLNLNAVHFDYMFIKSDPSRTVHGDDRSLFARVTEARESRRRSLRLRKLKQPDLNNESLSEKIRLRFLSMLLSILTEAVPRLQSCEIAALVQSKSKSSDLNTSITTLETKSPGVDGKKSKDQNTPMNDLITPLVNHLTSLLNMEQHIRQSAANAANQTNLIEGSDTDSDLESLSGSISDIHVDQESVDISSPGRGGGGGGDDEGTCIRPLLRQCVYKLLVCITAILAEGNRIKRPRRKRSHWKMSTDHMGLLYGLAAAQVAVDPIFLCLTIYPDWPALHQQVLLCFIELSLMFPGALCQHLVSLVQWVACNRQLMRLDNAHNLSILGRLILVTVPALIRASSEQISTGLYVLYLFVMRFSEFSSNLNRRRLALYTVLVRGLSQVTGPFMTDSEINRGVLPKSLTDEEKSSKKMDTSGRVVETKISLRPKDSWLGSWLWVSSLIFLNKNWQTQSIADEVGPFLIDLFCHFGWDHQVVGLCECIDFLIYLCANSCDYKIHEITGSESSTAFCIEIEQPKKRRKLSASYVNPNESPTNNTQLVALESQSNENDTHSSSSSSFSQLASFIFNSDKVCQTNETVSKILSMPAVVTLSDIWSLVNRTVQFIVVLIKNPDYCAKVQEAFKDPSGLSAVYGRLVEHIVQLMLIVATFSTKVRKSGENVSEVIACSDEALSALQSIVVQILDSVPGRVFISMVSSLFASDNRGLRRKALDLLSAKLSNLTANIHPVPILVDFNKMNYKSYLKSHKQLINRNLVNLDNTLETGLVQFTGKLTSFYGVKSNQLNDSQIQKSATVFGSPFSRQCLACLRSLAKLLAYRYPGEFMRALDSLMSLPGNWWISVGPTETPEVLSDTGQTTNPRSLPSGSSLAESRSLACLFFVECLQRLPPQSLYPEASATSSRLGWLLSFALDHACTCTSFIPSPRLSAKRHGFVNSPYKSEHQCKLITGSMHSRDQHLLASLTLISNLLEIAIIHRLCYQSKSDHTPDDTESAIGKWLEFGLATKKKATHSPVAESASITLLSLLFQLRKDNLSVLTNSNPERCGHILRQIANLVDHIHQLLRHVTEISYLLTTIQRVIEKASKESNNIMLHGSLSFLSDFGESMAPVEENGTFTTKDESQLHSFSVLHATKPDFIWRLLRTCLRSVVNSMLNTVNFENTTELENNDMLICLYRSIASLISSLPDEDARFRVCQQLFNWSNSHSNEVQPDSADDAMESDVNTLDEMFVRLSIVFRIMERIPNYMNAEEYSEMTKQLFLVDHIVLVFIIAVGQKFKGAKKIANRLGFTHSLRCYADGATPKIIACVRSSLSCLQKWLIGEVKNVACLDAASAGESTLYIPSVLIGLLDVSSSSSSSSNSSPITEIDLQSVLASFLDAVCGDEAFLRPLGSALTERIMHSSSWRTRLAGIRLLKFVFNHSRDQSAGNNNQGVVIDSKHPGPVNCIISDSLLALSEALEDDRPEVEAEANKLFAELEQMGLTATETRTN</sequence>
<organism evidence="3 4">
    <name type="scientific">Trichobilharzia regenti</name>
    <name type="common">Nasal bird schistosome</name>
    <dbReference type="NCBI Taxonomy" id="157069"/>
    <lineage>
        <taxon>Eukaryota</taxon>
        <taxon>Metazoa</taxon>
        <taxon>Spiralia</taxon>
        <taxon>Lophotrochozoa</taxon>
        <taxon>Platyhelminthes</taxon>
        <taxon>Trematoda</taxon>
        <taxon>Digenea</taxon>
        <taxon>Strigeidida</taxon>
        <taxon>Schistosomatoidea</taxon>
        <taxon>Schistosomatidae</taxon>
        <taxon>Trichobilharzia</taxon>
    </lineage>
</organism>
<feature type="region of interest" description="Disordered" evidence="2">
    <location>
        <begin position="927"/>
        <end position="953"/>
    </location>
</feature>
<comment type="function">
    <text evidence="1">Involved in nucleolar processing of pre-18S ribosomal RNA.</text>
</comment>
<evidence type="ECO:0000313" key="3">
    <source>
        <dbReference type="Proteomes" id="UP000050795"/>
    </source>
</evidence>
<proteinExistence type="inferred from homology"/>
<dbReference type="GO" id="GO:0045943">
    <property type="term" value="P:positive regulation of transcription by RNA polymerase I"/>
    <property type="evidence" value="ECO:0007669"/>
    <property type="project" value="TreeGrafter"/>
</dbReference>
<accession>A0AA85KGC9</accession>
<name>A0AA85KGC9_TRIRE</name>
<comment type="similarity">
    <text evidence="1">Belongs to the HEATR1/UTP10 family.</text>
</comment>
<evidence type="ECO:0000256" key="1">
    <source>
        <dbReference type="RuleBase" id="RU367065"/>
    </source>
</evidence>
<protein>
    <recommendedName>
        <fullName evidence="1">HEAT repeat-containing protein 1</fullName>
    </recommendedName>
</protein>
<dbReference type="GO" id="GO:0030686">
    <property type="term" value="C:90S preribosome"/>
    <property type="evidence" value="ECO:0007669"/>
    <property type="project" value="TreeGrafter"/>
</dbReference>
<dbReference type="GO" id="GO:0000462">
    <property type="term" value="P:maturation of SSU-rRNA from tricistronic rRNA transcript (SSU-rRNA, 5.8S rRNA, LSU-rRNA)"/>
    <property type="evidence" value="ECO:0007669"/>
    <property type="project" value="TreeGrafter"/>
</dbReference>
<keyword evidence="1" id="KW-0690">Ribosome biogenesis</keyword>
<keyword evidence="1" id="KW-0539">Nucleus</keyword>
<dbReference type="GO" id="GO:0032040">
    <property type="term" value="C:small-subunit processome"/>
    <property type="evidence" value="ECO:0007669"/>
    <property type="project" value="TreeGrafter"/>
</dbReference>
<keyword evidence="3" id="KW-1185">Reference proteome</keyword>
<evidence type="ECO:0000256" key="2">
    <source>
        <dbReference type="SAM" id="MobiDB-lite"/>
    </source>
</evidence>
<dbReference type="InterPro" id="IPR040191">
    <property type="entry name" value="UTP10"/>
</dbReference>
<keyword evidence="1" id="KW-0698">rRNA processing</keyword>
<reference evidence="4" key="2">
    <citation type="submission" date="2023-11" db="UniProtKB">
        <authorList>
            <consortium name="WormBaseParasite"/>
        </authorList>
    </citation>
    <scope>IDENTIFICATION</scope>
</reference>